<feature type="domain" description="RFX-type winged-helix" evidence="2">
    <location>
        <begin position="129"/>
        <end position="204"/>
    </location>
</feature>
<reference evidence="3" key="1">
    <citation type="submission" date="2022-08" db="UniProtKB">
        <authorList>
            <consortium name="EnsemblMetazoa"/>
        </authorList>
    </citation>
    <scope>IDENTIFICATION</scope>
    <source>
        <strain evidence="3">05x7-T-G4-1.051#20</strain>
    </source>
</reference>
<dbReference type="Pfam" id="PF18326">
    <property type="entry name" value="RFX5_N"/>
    <property type="match status" value="1"/>
</dbReference>
<evidence type="ECO:0000313" key="3">
    <source>
        <dbReference type="EnsemblMetazoa" id="G32928.1:cds"/>
    </source>
</evidence>
<dbReference type="Pfam" id="PF02257">
    <property type="entry name" value="RFX_DNA_binding"/>
    <property type="match status" value="1"/>
</dbReference>
<dbReference type="Gene3D" id="1.10.10.10">
    <property type="entry name" value="Winged helix-like DNA-binding domain superfamily/Winged helix DNA-binding domain"/>
    <property type="match status" value="1"/>
</dbReference>
<dbReference type="Gene3D" id="6.10.140.1290">
    <property type="match status" value="1"/>
</dbReference>
<dbReference type="InterPro" id="IPR036388">
    <property type="entry name" value="WH-like_DNA-bd_sf"/>
</dbReference>
<keyword evidence="4" id="KW-1185">Reference proteome</keyword>
<dbReference type="EnsemblMetazoa" id="G32928.1">
    <property type="protein sequence ID" value="G32928.1:cds"/>
    <property type="gene ID" value="G32928"/>
</dbReference>
<dbReference type="FunFam" id="1.10.10.10:FF:000422">
    <property type="entry name" value="DNA-binding protein RFX7"/>
    <property type="match status" value="1"/>
</dbReference>
<dbReference type="GO" id="GO:0000978">
    <property type="term" value="F:RNA polymerase II cis-regulatory region sequence-specific DNA binding"/>
    <property type="evidence" value="ECO:0007669"/>
    <property type="project" value="TreeGrafter"/>
</dbReference>
<dbReference type="AlphaFoldDB" id="A0A8W8MCJ6"/>
<accession>A0A8W8MCJ6</accession>
<evidence type="ECO:0000313" key="4">
    <source>
        <dbReference type="Proteomes" id="UP000005408"/>
    </source>
</evidence>
<name>A0A8W8MCJ6_MAGGI</name>
<dbReference type="InterPro" id="IPR036390">
    <property type="entry name" value="WH_DNA-bd_sf"/>
</dbReference>
<dbReference type="PANTHER" id="PTHR12619:SF21">
    <property type="entry name" value="RFX-TYPE WINGED-HELIX DOMAIN-CONTAINING PROTEIN"/>
    <property type="match status" value="1"/>
</dbReference>
<protein>
    <recommendedName>
        <fullName evidence="2">RFX-type winged-helix domain-containing protein</fullName>
    </recommendedName>
</protein>
<evidence type="ECO:0000256" key="1">
    <source>
        <dbReference type="ARBA" id="ARBA00023125"/>
    </source>
</evidence>
<dbReference type="InterPro" id="IPR003150">
    <property type="entry name" value="DNA-bd_RFX"/>
</dbReference>
<dbReference type="PROSITE" id="PS51526">
    <property type="entry name" value="RFX_DBD"/>
    <property type="match status" value="1"/>
</dbReference>
<proteinExistence type="predicted"/>
<dbReference type="PANTHER" id="PTHR12619">
    <property type="entry name" value="RFX TRANSCRIPTION FACTOR FAMILY"/>
    <property type="match status" value="1"/>
</dbReference>
<dbReference type="GO" id="GO:0000981">
    <property type="term" value="F:DNA-binding transcription factor activity, RNA polymerase II-specific"/>
    <property type="evidence" value="ECO:0007669"/>
    <property type="project" value="TreeGrafter"/>
</dbReference>
<dbReference type="InterPro" id="IPR039779">
    <property type="entry name" value="RFX-like"/>
</dbReference>
<evidence type="ECO:0000259" key="2">
    <source>
        <dbReference type="PROSITE" id="PS51526"/>
    </source>
</evidence>
<sequence length="204" mass="23073">MSSNLLLCSDVGFENESRIKLGASSVPGHAANSVLYSGLMGGDSCHLKQNRKQRPDGRYNSIGDGLETSISNEAKGKIERVLGEVRNFSDVEKFVLYLKLPTGDTSSEDLRRTPTPYCKQANRVEQSLAYTWIKSHLEEDIEICLPKQEVYDEYRQYCENHSLVPLCNADFGKLMKTVFPNVKPRRLGQRGQSRYPLPILIYHT</sequence>
<dbReference type="Proteomes" id="UP000005408">
    <property type="component" value="Unassembled WGS sequence"/>
</dbReference>
<keyword evidence="1" id="KW-0238">DNA-binding</keyword>
<dbReference type="SUPFAM" id="SSF46785">
    <property type="entry name" value="Winged helix' DNA-binding domain"/>
    <property type="match status" value="1"/>
</dbReference>
<organism evidence="3 4">
    <name type="scientific">Magallana gigas</name>
    <name type="common">Pacific oyster</name>
    <name type="synonym">Crassostrea gigas</name>
    <dbReference type="NCBI Taxonomy" id="29159"/>
    <lineage>
        <taxon>Eukaryota</taxon>
        <taxon>Metazoa</taxon>
        <taxon>Spiralia</taxon>
        <taxon>Lophotrochozoa</taxon>
        <taxon>Mollusca</taxon>
        <taxon>Bivalvia</taxon>
        <taxon>Autobranchia</taxon>
        <taxon>Pteriomorphia</taxon>
        <taxon>Ostreida</taxon>
        <taxon>Ostreoidea</taxon>
        <taxon>Ostreidae</taxon>
        <taxon>Magallana</taxon>
    </lineage>
</organism>